<dbReference type="Proteomes" id="UP001589575">
    <property type="component" value="Unassembled WGS sequence"/>
</dbReference>
<evidence type="ECO:0000313" key="3">
    <source>
        <dbReference type="Proteomes" id="UP001589575"/>
    </source>
</evidence>
<evidence type="ECO:0000313" key="1">
    <source>
        <dbReference type="EMBL" id="MFB9071866.1"/>
    </source>
</evidence>
<sequence>MTTATAGCSESSQPCGPQWRACPLLSPTPRAPAPAQAGASVLPVPPGQPEQPCCFGRPAARGPGCWPQR</sequence>
<dbReference type="EMBL" id="JBHMFI010000017">
    <property type="protein sequence ID" value="MFB9075150.1"/>
    <property type="molecule type" value="Genomic_DNA"/>
</dbReference>
<gene>
    <name evidence="1" type="ORF">ACFFX0_11895</name>
    <name evidence="2" type="ORF">ACFFX0_29825</name>
</gene>
<reference evidence="2 3" key="1">
    <citation type="submission" date="2024-09" db="EMBL/GenBank/DDBJ databases">
        <authorList>
            <person name="Sun Q."/>
            <person name="Mori K."/>
        </authorList>
    </citation>
    <scope>NUCLEOTIDE SEQUENCE [LARGE SCALE GENOMIC DNA]</scope>
    <source>
        <strain evidence="2 3">CCM 7609</strain>
    </source>
</reference>
<protein>
    <submittedName>
        <fullName evidence="2">Uncharacterized protein</fullName>
    </submittedName>
</protein>
<organism evidence="2 3">
    <name type="scientific">Citricoccus parietis</name>
    <dbReference type="NCBI Taxonomy" id="592307"/>
    <lineage>
        <taxon>Bacteria</taxon>
        <taxon>Bacillati</taxon>
        <taxon>Actinomycetota</taxon>
        <taxon>Actinomycetes</taxon>
        <taxon>Micrococcales</taxon>
        <taxon>Micrococcaceae</taxon>
        <taxon>Citricoccus</taxon>
    </lineage>
</organism>
<proteinExistence type="predicted"/>
<name>A0ABV5G897_9MICC</name>
<dbReference type="EMBL" id="JBHMFI010000001">
    <property type="protein sequence ID" value="MFB9071866.1"/>
    <property type="molecule type" value="Genomic_DNA"/>
</dbReference>
<comment type="caution">
    <text evidence="2">The sequence shown here is derived from an EMBL/GenBank/DDBJ whole genome shotgun (WGS) entry which is preliminary data.</text>
</comment>
<accession>A0ABV5G897</accession>
<keyword evidence="3" id="KW-1185">Reference proteome</keyword>
<evidence type="ECO:0000313" key="2">
    <source>
        <dbReference type="EMBL" id="MFB9075150.1"/>
    </source>
</evidence>